<evidence type="ECO:0000313" key="1">
    <source>
        <dbReference type="EMBL" id="AAD16854.1"/>
    </source>
</evidence>
<name>Q9ZA73_YEREN</name>
<dbReference type="EMBL" id="AF102990">
    <property type="protein sequence ID" value="AAD16854.1"/>
    <property type="molecule type" value="Genomic_DNA"/>
</dbReference>
<dbReference type="GeneID" id="39469264"/>
<proteinExistence type="predicted"/>
<dbReference type="GeneID" id="31412267"/>
<geneLocation type="plasmid" evidence="1">
    <name>pYVe227</name>
</geneLocation>
<keyword evidence="1" id="KW-0614">Plasmid</keyword>
<dbReference type="AlphaFoldDB" id="Q9ZA73"/>
<sequence length="156" mass="17743">MRLNRISVLLLWGLFDNELHIEFEGEWIGSYYPVSGPILLNRYRAFRKGAISQWAERIRTLAQQLSLPIAALTGENIALISQSETYDIPRQSLPAATEECYASTIMAKLAIANELATPLAKLTSSDRHFIEQKHHSFHWRIFSWAAAFTGRLISLL</sequence>
<accession>Q9ZA73</accession>
<protein>
    <submittedName>
        <fullName evidence="1">Uncharacterized protein</fullName>
    </submittedName>
</protein>
<reference evidence="1" key="1">
    <citation type="submission" date="1998-10" db="EMBL/GenBank/DDBJ databases">
        <title>Detailed genetic map of the pYVe227 plasmid of Yersinia enterocolitica serotype O:9.</title>
        <authorList>
            <person name="Iriarte M."/>
            <person name="Lambermont I."/>
            <person name="Kerbourch C."/>
            <person name="Cornelis G.R."/>
        </authorList>
    </citation>
    <scope>NUCLEOTIDE SEQUENCE</scope>
    <source>
        <strain evidence="1">W22703</strain>
        <plasmid evidence="1">pYVe227</plasmid>
    </source>
</reference>
<dbReference type="RefSeq" id="WP_010891240.1">
    <property type="nucleotide sequence ID" value="NC_002120.1"/>
</dbReference>
<dbReference type="PATRIC" id="fig|630.129.peg.4398"/>
<organism evidence="1">
    <name type="scientific">Yersinia enterocolitica W22703</name>
    <dbReference type="NCBI Taxonomy" id="913028"/>
    <lineage>
        <taxon>Bacteria</taxon>
        <taxon>Pseudomonadati</taxon>
        <taxon>Pseudomonadota</taxon>
        <taxon>Gammaproteobacteria</taxon>
        <taxon>Enterobacterales</taxon>
        <taxon>Yersiniaceae</taxon>
        <taxon>Yersinia</taxon>
    </lineage>
</organism>